<organism evidence="3 4">
    <name type="scientific">Ephemerocybe angulata</name>
    <dbReference type="NCBI Taxonomy" id="980116"/>
    <lineage>
        <taxon>Eukaryota</taxon>
        <taxon>Fungi</taxon>
        <taxon>Dikarya</taxon>
        <taxon>Basidiomycota</taxon>
        <taxon>Agaricomycotina</taxon>
        <taxon>Agaricomycetes</taxon>
        <taxon>Agaricomycetidae</taxon>
        <taxon>Agaricales</taxon>
        <taxon>Agaricineae</taxon>
        <taxon>Psathyrellaceae</taxon>
        <taxon>Ephemerocybe</taxon>
    </lineage>
</organism>
<reference evidence="3 4" key="1">
    <citation type="submission" date="2020-07" db="EMBL/GenBank/DDBJ databases">
        <title>Comparative genomics of pyrophilous fungi reveals a link between fire events and developmental genes.</title>
        <authorList>
            <consortium name="DOE Joint Genome Institute"/>
            <person name="Steindorff A.S."/>
            <person name="Carver A."/>
            <person name="Calhoun S."/>
            <person name="Stillman K."/>
            <person name="Liu H."/>
            <person name="Lipzen A."/>
            <person name="Pangilinan J."/>
            <person name="Labutti K."/>
            <person name="Bruns T.D."/>
            <person name="Grigoriev I.V."/>
        </authorList>
    </citation>
    <scope>NUCLEOTIDE SEQUENCE [LARGE SCALE GENOMIC DNA]</scope>
    <source>
        <strain evidence="3 4">CBS 144469</strain>
    </source>
</reference>
<gene>
    <name evidence="3" type="ORF">DFP72DRAFT_877766</name>
</gene>
<keyword evidence="2" id="KW-0812">Transmembrane</keyword>
<feature type="compositionally biased region" description="Basic and acidic residues" evidence="1">
    <location>
        <begin position="238"/>
        <end position="247"/>
    </location>
</feature>
<dbReference type="OrthoDB" id="431202at2759"/>
<comment type="caution">
    <text evidence="3">The sequence shown here is derived from an EMBL/GenBank/DDBJ whole genome shotgun (WGS) entry which is preliminary data.</text>
</comment>
<feature type="transmembrane region" description="Helical" evidence="2">
    <location>
        <begin position="202"/>
        <end position="221"/>
    </location>
</feature>
<feature type="transmembrane region" description="Helical" evidence="2">
    <location>
        <begin position="74"/>
        <end position="92"/>
    </location>
</feature>
<dbReference type="InterPro" id="IPR022127">
    <property type="entry name" value="STIMATE/YPL162C"/>
</dbReference>
<feature type="compositionally biased region" description="Basic and acidic residues" evidence="1">
    <location>
        <begin position="259"/>
        <end position="268"/>
    </location>
</feature>
<feature type="compositionally biased region" description="Polar residues" evidence="1">
    <location>
        <begin position="351"/>
        <end position="363"/>
    </location>
</feature>
<name>A0A8H6IDV8_9AGAR</name>
<feature type="compositionally biased region" description="Low complexity" evidence="1">
    <location>
        <begin position="321"/>
        <end position="336"/>
    </location>
</feature>
<dbReference type="PANTHER" id="PTHR31735">
    <property type="entry name" value="VACUOLAR MEMBRANE PROTEIN YPL162C"/>
    <property type="match status" value="1"/>
</dbReference>
<dbReference type="AlphaFoldDB" id="A0A8H6IDV8"/>
<feature type="transmembrane region" description="Helical" evidence="2">
    <location>
        <begin position="157"/>
        <end position="182"/>
    </location>
</feature>
<feature type="transmembrane region" description="Helical" evidence="2">
    <location>
        <begin position="30"/>
        <end position="53"/>
    </location>
</feature>
<protein>
    <submittedName>
        <fullName evidence="3">Vacuolar membrane protein</fullName>
    </submittedName>
</protein>
<feature type="compositionally biased region" description="Polar residues" evidence="1">
    <location>
        <begin position="269"/>
        <end position="296"/>
    </location>
</feature>
<evidence type="ECO:0000256" key="2">
    <source>
        <dbReference type="SAM" id="Phobius"/>
    </source>
</evidence>
<dbReference type="GO" id="GO:0016020">
    <property type="term" value="C:membrane"/>
    <property type="evidence" value="ECO:0007669"/>
    <property type="project" value="TreeGrafter"/>
</dbReference>
<accession>A0A8H6IDV8</accession>
<feature type="region of interest" description="Disordered" evidence="1">
    <location>
        <begin position="394"/>
        <end position="429"/>
    </location>
</feature>
<evidence type="ECO:0000313" key="4">
    <source>
        <dbReference type="Proteomes" id="UP000521943"/>
    </source>
</evidence>
<keyword evidence="4" id="KW-1185">Reference proteome</keyword>
<evidence type="ECO:0000313" key="3">
    <source>
        <dbReference type="EMBL" id="KAF6762016.1"/>
    </source>
</evidence>
<dbReference type="Proteomes" id="UP000521943">
    <property type="component" value="Unassembled WGS sequence"/>
</dbReference>
<feature type="region of interest" description="Disordered" evidence="1">
    <location>
        <begin position="234"/>
        <end position="380"/>
    </location>
</feature>
<feature type="transmembrane region" description="Helical" evidence="2">
    <location>
        <begin position="104"/>
        <end position="130"/>
    </location>
</feature>
<evidence type="ECO:0000256" key="1">
    <source>
        <dbReference type="SAM" id="MobiDB-lite"/>
    </source>
</evidence>
<keyword evidence="2" id="KW-1133">Transmembrane helix</keyword>
<proteinExistence type="predicted"/>
<keyword evidence="2" id="KW-0472">Membrane</keyword>
<dbReference type="Pfam" id="PF12400">
    <property type="entry name" value="STIMATE"/>
    <property type="match status" value="1"/>
</dbReference>
<dbReference type="EMBL" id="JACGCI010000008">
    <property type="protein sequence ID" value="KAF6762016.1"/>
    <property type="molecule type" value="Genomic_DNA"/>
</dbReference>
<dbReference type="PANTHER" id="PTHR31735:SF1">
    <property type="entry name" value="VACUOLAR MEMBRANE PROTEIN YPL162C"/>
    <property type="match status" value="1"/>
</dbReference>
<feature type="compositionally biased region" description="Basic residues" evidence="1">
    <location>
        <begin position="337"/>
        <end position="348"/>
    </location>
</feature>
<sequence length="429" mass="47347">MSVSSLAGAVPANATGLFGDNPDVDPPSCQLLGPTALVVQALMGVLVILSLVYKRHREKPMRPWRIWMFDVSKQVIGQMFVHGLNVLISGVISDVTEGNACVSYFLNILIDTTLGVAIIYGVLHLLTFVLSDKMGLKGFESGVYGKPPSLKYWLRQAAIYAVALTTMKFFVIALLVFFPGIFKIGDWLLSWTWTGEGDALQVIFVMGIFPIAMNILQFWLIDSIVKASSGVALDPDTEDHTNPDREPLFNGSSDDEDDDHHHRPRNADIENQISHRPSHSSMETHSRAKSYTTGITTPDDDEHKSLDQTTQDAAHDHHSYPPSLSNSFTSTSSSTHHPPHHSLPRTKHLVNPTSRSNSSSWGPNTPEPSVHTNPTVAISKDIPLADEWAVTWDEEEDDGWGAEAAPAASKINDHEFDRPISQTRTRRLS</sequence>